<organism evidence="3">
    <name type="scientific">Pyricularia oryzae (strain Y34)</name>
    <name type="common">Rice blast fungus</name>
    <name type="synonym">Magnaporthe oryzae</name>
    <dbReference type="NCBI Taxonomy" id="1143189"/>
    <lineage>
        <taxon>Eukaryota</taxon>
        <taxon>Fungi</taxon>
        <taxon>Dikarya</taxon>
        <taxon>Ascomycota</taxon>
        <taxon>Pezizomycotina</taxon>
        <taxon>Sordariomycetes</taxon>
        <taxon>Sordariomycetidae</taxon>
        <taxon>Magnaporthales</taxon>
        <taxon>Pyriculariaceae</taxon>
        <taxon>Pyricularia</taxon>
    </lineage>
</organism>
<reference evidence="3" key="1">
    <citation type="journal article" date="2012" name="PLoS Genet.">
        <title>Comparative analysis of the genomes of two field isolates of the rice blast fungus Magnaporthe oryzae.</title>
        <authorList>
            <person name="Xue M."/>
            <person name="Yang J."/>
            <person name="Li Z."/>
            <person name="Hu S."/>
            <person name="Yao N."/>
            <person name="Dean R.A."/>
            <person name="Zhao W."/>
            <person name="Shen M."/>
            <person name="Zhang H."/>
            <person name="Li C."/>
            <person name="Liu L."/>
            <person name="Cao L."/>
            <person name="Xu X."/>
            <person name="Xing Y."/>
            <person name="Hsiang T."/>
            <person name="Zhang Z."/>
            <person name="Xu J.R."/>
            <person name="Peng Y.L."/>
        </authorList>
    </citation>
    <scope>NUCLEOTIDE SEQUENCE</scope>
    <source>
        <strain evidence="3">Y34</strain>
    </source>
</reference>
<dbReference type="Gene3D" id="1.25.40.20">
    <property type="entry name" value="Ankyrin repeat-containing domain"/>
    <property type="match status" value="1"/>
</dbReference>
<feature type="region of interest" description="Disordered" evidence="2">
    <location>
        <begin position="1"/>
        <end position="62"/>
    </location>
</feature>
<evidence type="ECO:0008006" key="4">
    <source>
        <dbReference type="Google" id="ProtNLM"/>
    </source>
</evidence>
<proteinExistence type="predicted"/>
<dbReference type="SMART" id="SM00248">
    <property type="entry name" value="ANK"/>
    <property type="match status" value="2"/>
</dbReference>
<sequence length="422" mass="48213">MTARDYQSEDEGNFVADELLGDGAETPEMDDRVRAMSVQQLEDASRLDKSRSKDETTEERDSRRKRFVKDFSSLRHSRMRRGGGNFLHFLASQEYSIKLRLEWLMALAINRLPHLMGLLDDRKLSPLSLAISVGNIKFSWAACVRMNSAKKEVIGEALKSECEELDIDAGVTCLHRAISSGLMPRLIQELIKFVPYSMLSAVDSRGRTPLHLAVEYSKGSPDQVHIVQLLLERGPAALKFRTTRALGTCSVYQYHERALDRQPGDSCDQEAKEAALQSSSGNFRSLLKLEYLRQMSPQQAFDYMHVHDQKDKKLWYDFGPEPEAKISEKDFRKQFRHMDFDSVLQYVAFPRIELGKDADEGENETDELHRGRQDTISLFKWLREEGVKQIVRVKVDDMEMPCHSDEAIEEALAGFDVEAALD</sequence>
<evidence type="ECO:0000256" key="2">
    <source>
        <dbReference type="SAM" id="MobiDB-lite"/>
    </source>
</evidence>
<evidence type="ECO:0000313" key="3">
    <source>
        <dbReference type="EMBL" id="ELQ37312.1"/>
    </source>
</evidence>
<accession>A0AA97PJV2</accession>
<dbReference type="Pfam" id="PF12796">
    <property type="entry name" value="Ank_2"/>
    <property type="match status" value="1"/>
</dbReference>
<gene>
    <name evidence="3" type="ORF">OOU_Y34scaffold00608g79</name>
</gene>
<feature type="repeat" description="ANK" evidence="1">
    <location>
        <begin position="205"/>
        <end position="234"/>
    </location>
</feature>
<name>A0AA97PJV2_PYRO3</name>
<dbReference type="PROSITE" id="PS50297">
    <property type="entry name" value="ANK_REP_REGION"/>
    <property type="match status" value="1"/>
</dbReference>
<dbReference type="PROSITE" id="PS50088">
    <property type="entry name" value="ANK_REPEAT"/>
    <property type="match status" value="1"/>
</dbReference>
<dbReference type="InterPro" id="IPR036770">
    <property type="entry name" value="Ankyrin_rpt-contain_sf"/>
</dbReference>
<keyword evidence="1" id="KW-0040">ANK repeat</keyword>
<evidence type="ECO:0000256" key="1">
    <source>
        <dbReference type="PROSITE-ProRule" id="PRU00023"/>
    </source>
</evidence>
<protein>
    <recommendedName>
        <fullName evidence="4">Ankyrin</fullName>
    </recommendedName>
</protein>
<dbReference type="Proteomes" id="UP000011086">
    <property type="component" value="Unassembled WGS sequence"/>
</dbReference>
<dbReference type="EMBL" id="JH793781">
    <property type="protein sequence ID" value="ELQ37312.1"/>
    <property type="molecule type" value="Genomic_DNA"/>
</dbReference>
<feature type="compositionally biased region" description="Basic and acidic residues" evidence="2">
    <location>
        <begin position="43"/>
        <end position="62"/>
    </location>
</feature>
<dbReference type="InterPro" id="IPR002110">
    <property type="entry name" value="Ankyrin_rpt"/>
</dbReference>
<dbReference type="AlphaFoldDB" id="A0AA97PJV2"/>
<dbReference type="SUPFAM" id="SSF48403">
    <property type="entry name" value="Ankyrin repeat"/>
    <property type="match status" value="1"/>
</dbReference>